<organism evidence="3 4">
    <name type="scientific">Candidatus Falkowbacteria bacterium CG1_02_41_21</name>
    <dbReference type="NCBI Taxonomy" id="1805147"/>
    <lineage>
        <taxon>Bacteria</taxon>
        <taxon>Candidatus Falkowiibacteriota</taxon>
    </lineage>
</organism>
<proteinExistence type="predicted"/>
<accession>A0A1J4T5Z5</accession>
<feature type="transmembrane region" description="Helical" evidence="1">
    <location>
        <begin position="6"/>
        <end position="22"/>
    </location>
</feature>
<dbReference type="SUPFAM" id="SSF103481">
    <property type="entry name" value="Multidrug resistance efflux transporter EmrE"/>
    <property type="match status" value="1"/>
</dbReference>
<feature type="domain" description="EamA" evidence="2">
    <location>
        <begin position="3"/>
        <end position="133"/>
    </location>
</feature>
<comment type="caution">
    <text evidence="3">The sequence shown here is derived from an EMBL/GenBank/DDBJ whole genome shotgun (WGS) entry which is preliminary data.</text>
</comment>
<name>A0A1J4T5Z5_9BACT</name>
<dbReference type="InterPro" id="IPR000620">
    <property type="entry name" value="EamA_dom"/>
</dbReference>
<keyword evidence="1" id="KW-1133">Transmembrane helix</keyword>
<evidence type="ECO:0000259" key="2">
    <source>
        <dbReference type="Pfam" id="PF00892"/>
    </source>
</evidence>
<keyword evidence="1" id="KW-0812">Transmembrane</keyword>
<reference evidence="3 4" key="1">
    <citation type="journal article" date="2016" name="Environ. Microbiol.">
        <title>Genomic resolution of a cold subsurface aquifer community provides metabolic insights for novel microbes adapted to high CO concentrations.</title>
        <authorList>
            <person name="Probst A.J."/>
            <person name="Castelle C.J."/>
            <person name="Singh A."/>
            <person name="Brown C.T."/>
            <person name="Anantharaman K."/>
            <person name="Sharon I."/>
            <person name="Hug L.A."/>
            <person name="Burstein D."/>
            <person name="Emerson J.B."/>
            <person name="Thomas B.C."/>
            <person name="Banfield J.F."/>
        </authorList>
    </citation>
    <scope>NUCLEOTIDE SEQUENCE [LARGE SCALE GENOMIC DNA]</scope>
    <source>
        <strain evidence="3">CG1_02_41_21</strain>
    </source>
</reference>
<keyword evidence="1" id="KW-0472">Membrane</keyword>
<dbReference type="GO" id="GO:0016020">
    <property type="term" value="C:membrane"/>
    <property type="evidence" value="ECO:0007669"/>
    <property type="project" value="InterPro"/>
</dbReference>
<dbReference type="InterPro" id="IPR037185">
    <property type="entry name" value="EmrE-like"/>
</dbReference>
<feature type="transmembrane region" description="Helical" evidence="1">
    <location>
        <begin position="34"/>
        <end position="51"/>
    </location>
</feature>
<feature type="transmembrane region" description="Helical" evidence="1">
    <location>
        <begin position="57"/>
        <end position="78"/>
    </location>
</feature>
<sequence>MNIAILLAFGAMILWGMGDFLIQRCVKRVRNLETLFWITLVSSIALFPFIYKSLPGLSGWQFLVLLVLGLIGFLGAYIHFEALDVGKLSVVELIFSLELPLTILLGVIFFREVLTLRLVWLMLLSFLGIILLSVNFKKINTRQFLERS</sequence>
<dbReference type="EMBL" id="MNUV01000061">
    <property type="protein sequence ID" value="OIO06785.1"/>
    <property type="molecule type" value="Genomic_DNA"/>
</dbReference>
<dbReference type="AlphaFoldDB" id="A0A1J4T5Z5"/>
<feature type="transmembrane region" description="Helical" evidence="1">
    <location>
        <begin position="116"/>
        <end position="136"/>
    </location>
</feature>
<dbReference type="Proteomes" id="UP000182860">
    <property type="component" value="Unassembled WGS sequence"/>
</dbReference>
<evidence type="ECO:0000313" key="3">
    <source>
        <dbReference type="EMBL" id="OIO06785.1"/>
    </source>
</evidence>
<gene>
    <name evidence="3" type="ORF">AUJ35_03355</name>
</gene>
<evidence type="ECO:0000256" key="1">
    <source>
        <dbReference type="SAM" id="Phobius"/>
    </source>
</evidence>
<evidence type="ECO:0000313" key="4">
    <source>
        <dbReference type="Proteomes" id="UP000182860"/>
    </source>
</evidence>
<protein>
    <recommendedName>
        <fullName evidence="2">EamA domain-containing protein</fullName>
    </recommendedName>
</protein>
<feature type="transmembrane region" description="Helical" evidence="1">
    <location>
        <begin position="90"/>
        <end position="110"/>
    </location>
</feature>
<dbReference type="Pfam" id="PF00892">
    <property type="entry name" value="EamA"/>
    <property type="match status" value="1"/>
</dbReference>